<evidence type="ECO:0000313" key="3">
    <source>
        <dbReference type="Proteomes" id="UP001152888"/>
    </source>
</evidence>
<evidence type="ECO:0000313" key="2">
    <source>
        <dbReference type="EMBL" id="CAH1990638.1"/>
    </source>
</evidence>
<keyword evidence="3" id="KW-1185">Reference proteome</keyword>
<reference evidence="2" key="1">
    <citation type="submission" date="2022-03" db="EMBL/GenBank/DDBJ databases">
        <authorList>
            <person name="Sayadi A."/>
        </authorList>
    </citation>
    <scope>NUCLEOTIDE SEQUENCE</scope>
</reference>
<dbReference type="OrthoDB" id="6769626at2759"/>
<evidence type="ECO:0000256" key="1">
    <source>
        <dbReference type="SAM" id="MobiDB-lite"/>
    </source>
</evidence>
<protein>
    <submittedName>
        <fullName evidence="2">Uncharacterized protein</fullName>
    </submittedName>
</protein>
<dbReference type="EMBL" id="CAKOFQ010007094">
    <property type="protein sequence ID" value="CAH1990638.1"/>
    <property type="molecule type" value="Genomic_DNA"/>
</dbReference>
<name>A0A9P0LA92_ACAOB</name>
<dbReference type="Proteomes" id="UP001152888">
    <property type="component" value="Unassembled WGS sequence"/>
</dbReference>
<accession>A0A9P0LA92</accession>
<gene>
    <name evidence="2" type="ORF">ACAOBT_LOCUS19786</name>
</gene>
<sequence length="195" mass="20020">MIKLDSEGSQQTILYLKTYVDTLHSLCAVDIFVGHDICLISPECTERYYLSKTRSDGEVPVVPAGERNGGGGAGGTGYHHHPATASPTATVAAAAAAATAAAGGWPPGLSLELDPVAAAWGRKLYPGSGSSRVAGPGLMFGLHHPAHHPQDAAAAAAAAAAGLHHHHQPRGPSLKEEPMPSARSWMQTAVADQNG</sequence>
<proteinExistence type="predicted"/>
<feature type="compositionally biased region" description="Polar residues" evidence="1">
    <location>
        <begin position="184"/>
        <end position="195"/>
    </location>
</feature>
<feature type="region of interest" description="Disordered" evidence="1">
    <location>
        <begin position="149"/>
        <end position="195"/>
    </location>
</feature>
<dbReference type="AlphaFoldDB" id="A0A9P0LA92"/>
<organism evidence="2 3">
    <name type="scientific">Acanthoscelides obtectus</name>
    <name type="common">Bean weevil</name>
    <name type="synonym">Bruchus obtectus</name>
    <dbReference type="NCBI Taxonomy" id="200917"/>
    <lineage>
        <taxon>Eukaryota</taxon>
        <taxon>Metazoa</taxon>
        <taxon>Ecdysozoa</taxon>
        <taxon>Arthropoda</taxon>
        <taxon>Hexapoda</taxon>
        <taxon>Insecta</taxon>
        <taxon>Pterygota</taxon>
        <taxon>Neoptera</taxon>
        <taxon>Endopterygota</taxon>
        <taxon>Coleoptera</taxon>
        <taxon>Polyphaga</taxon>
        <taxon>Cucujiformia</taxon>
        <taxon>Chrysomeloidea</taxon>
        <taxon>Chrysomelidae</taxon>
        <taxon>Bruchinae</taxon>
        <taxon>Bruchini</taxon>
        <taxon>Acanthoscelides</taxon>
    </lineage>
</organism>
<feature type="compositionally biased region" description="Low complexity" evidence="1">
    <location>
        <begin position="151"/>
        <end position="162"/>
    </location>
</feature>
<comment type="caution">
    <text evidence="2">The sequence shown here is derived from an EMBL/GenBank/DDBJ whole genome shotgun (WGS) entry which is preliminary data.</text>
</comment>